<dbReference type="InterPro" id="IPR015315">
    <property type="entry name" value="DUF1963"/>
</dbReference>
<proteinExistence type="predicted"/>
<dbReference type="Proteomes" id="UP000520814">
    <property type="component" value="Unassembled WGS sequence"/>
</dbReference>
<evidence type="ECO:0000313" key="2">
    <source>
        <dbReference type="Proteomes" id="UP000520814"/>
    </source>
</evidence>
<name>A0A7W9SMB2_ARMRO</name>
<reference evidence="1 2" key="1">
    <citation type="submission" date="2020-08" db="EMBL/GenBank/DDBJ databases">
        <title>Genomic Encyclopedia of Type Strains, Phase IV (KMG-IV): sequencing the most valuable type-strain genomes for metagenomic binning, comparative biology and taxonomic classification.</title>
        <authorList>
            <person name="Goeker M."/>
        </authorList>
    </citation>
    <scope>NUCLEOTIDE SEQUENCE [LARGE SCALE GENOMIC DNA]</scope>
    <source>
        <strain evidence="1 2">DSM 23562</strain>
    </source>
</reference>
<dbReference type="RefSeq" id="WP_184192893.1">
    <property type="nucleotide sequence ID" value="NZ_JACHGW010000001.1"/>
</dbReference>
<gene>
    <name evidence="1" type="ORF">HNQ39_001044</name>
</gene>
<organism evidence="1 2">
    <name type="scientific">Armatimonas rosea</name>
    <dbReference type="NCBI Taxonomy" id="685828"/>
    <lineage>
        <taxon>Bacteria</taxon>
        <taxon>Bacillati</taxon>
        <taxon>Armatimonadota</taxon>
        <taxon>Armatimonadia</taxon>
        <taxon>Armatimonadales</taxon>
        <taxon>Armatimonadaceae</taxon>
        <taxon>Armatimonas</taxon>
    </lineage>
</organism>
<comment type="caution">
    <text evidence="1">The sequence shown here is derived from an EMBL/GenBank/DDBJ whole genome shotgun (WGS) entry which is preliminary data.</text>
</comment>
<sequence length="304" mass="34143">MPQFLESIVAAPELSRVSETLRQLVRPTVRLHATRVEEVALALGTSKLGGYPDLPAALSWPVSLHTQKWFSRDVSAKIALPFLAQLACSELKPYDGSGLLPDEGRLYFFYAGCQQATLYDDDGGAHVEFMYDGSSLFRVLWWPDESTSLQRQTPPGNLVTNEDMVNGAYYACSLQPETAWTLPDVETCWIGEPGDVLTQKEWEIYSELCHEATVYPRHLLLGHSDDSQPYAIEGGYQLVRSEFWPELPPATASTAEQQANRLLLQIDAADETEMWFGRGGPVYFGIRDEDLRNRDFSKVWATTQ</sequence>
<dbReference type="AlphaFoldDB" id="A0A7W9SMB2"/>
<dbReference type="SUPFAM" id="SSF103032">
    <property type="entry name" value="Hypothetical protein YwqG"/>
    <property type="match status" value="1"/>
</dbReference>
<dbReference type="InterPro" id="IPR035948">
    <property type="entry name" value="YwqG-like_sf"/>
</dbReference>
<keyword evidence="2" id="KW-1185">Reference proteome</keyword>
<dbReference type="PANTHER" id="PTHR36436:SF6">
    <property type="entry name" value="SLL5081 PROTEIN"/>
    <property type="match status" value="1"/>
</dbReference>
<evidence type="ECO:0000313" key="1">
    <source>
        <dbReference type="EMBL" id="MBB6049282.1"/>
    </source>
</evidence>
<dbReference type="PANTHER" id="PTHR36436">
    <property type="entry name" value="SLL5081 PROTEIN"/>
    <property type="match status" value="1"/>
</dbReference>
<dbReference type="Pfam" id="PF09234">
    <property type="entry name" value="DUF1963"/>
    <property type="match status" value="1"/>
</dbReference>
<accession>A0A7W9SMB2</accession>
<dbReference type="Gene3D" id="2.30.320.10">
    <property type="entry name" value="YwqG-like"/>
    <property type="match status" value="1"/>
</dbReference>
<protein>
    <submittedName>
        <fullName evidence="1">Uncharacterized protein YwqG</fullName>
    </submittedName>
</protein>
<dbReference type="EMBL" id="JACHGW010000001">
    <property type="protein sequence ID" value="MBB6049282.1"/>
    <property type="molecule type" value="Genomic_DNA"/>
</dbReference>